<dbReference type="AlphaFoldDB" id="A0A484VCB8"/>
<organism evidence="2">
    <name type="scientific">plant metagenome</name>
    <dbReference type="NCBI Taxonomy" id="1297885"/>
    <lineage>
        <taxon>unclassified sequences</taxon>
        <taxon>metagenomes</taxon>
        <taxon>organismal metagenomes</taxon>
    </lineage>
</organism>
<dbReference type="EMBL" id="CAADIO010000049">
    <property type="protein sequence ID" value="VFR96445.1"/>
    <property type="molecule type" value="Genomic_DNA"/>
</dbReference>
<proteinExistence type="predicted"/>
<name>A0A484VCB8_9ZZZZ</name>
<feature type="region of interest" description="Disordered" evidence="1">
    <location>
        <begin position="1"/>
        <end position="24"/>
    </location>
</feature>
<gene>
    <name evidence="2" type="ORF">RAN3_1859</name>
</gene>
<protein>
    <submittedName>
        <fullName evidence="2">Uncharacterized protein</fullName>
    </submittedName>
</protein>
<sequence>MTTPTPESRQQTETGCAPYARGGNLSIPETPHSYDLWHLDLARFAMTNLGHVVHPSREPGSHHKQDRLAGALAGWIERNPTPSLQAQASAPAGYVLVPVEHTLDMVIAFAEVWYSKRRAIDDHDMQDAYAAMLAAAPTPPKCLTCGDNGALGNILDTVPCPDCTPPAALDQQAVRDAVIANLLELARIVDRAVDDWGESHADGSSHVIFQKGEAEKRDAILDFFDSLPENPDPLVLDSGPLKAARALKSTSGGDAK</sequence>
<evidence type="ECO:0000313" key="2">
    <source>
        <dbReference type="EMBL" id="VFR96445.1"/>
    </source>
</evidence>
<feature type="compositionally biased region" description="Polar residues" evidence="1">
    <location>
        <begin position="1"/>
        <end position="14"/>
    </location>
</feature>
<accession>A0A484VCB8</accession>
<reference evidence="2" key="1">
    <citation type="submission" date="2019-03" db="EMBL/GenBank/DDBJ databases">
        <authorList>
            <person name="Danneels B."/>
        </authorList>
    </citation>
    <scope>NUCLEOTIDE SEQUENCE</scope>
</reference>
<evidence type="ECO:0000256" key="1">
    <source>
        <dbReference type="SAM" id="MobiDB-lite"/>
    </source>
</evidence>